<accession>A0ACC2UQG4</accession>
<name>A0ACC2UQG4_9FUNG</name>
<proteinExistence type="predicted"/>
<gene>
    <name evidence="1" type="ORF">DSO57_1015507</name>
</gene>
<reference evidence="1" key="1">
    <citation type="submission" date="2022-04" db="EMBL/GenBank/DDBJ databases">
        <title>Genome of the entomopathogenic fungus Entomophthora muscae.</title>
        <authorList>
            <person name="Elya C."/>
            <person name="Lovett B.R."/>
            <person name="Lee E."/>
            <person name="Macias A.M."/>
            <person name="Hajek A.E."/>
            <person name="De Bivort B.L."/>
            <person name="Kasson M.T."/>
            <person name="De Fine Licht H.H."/>
            <person name="Stajich J.E."/>
        </authorList>
    </citation>
    <scope>NUCLEOTIDE SEQUENCE</scope>
    <source>
        <strain evidence="1">Berkeley</strain>
    </source>
</reference>
<keyword evidence="2" id="KW-1185">Reference proteome</keyword>
<dbReference type="Proteomes" id="UP001165960">
    <property type="component" value="Unassembled WGS sequence"/>
</dbReference>
<comment type="caution">
    <text evidence="1">The sequence shown here is derived from an EMBL/GenBank/DDBJ whole genome shotgun (WGS) entry which is preliminary data.</text>
</comment>
<sequence>MPPKSTAKAAPKAFKASKSKITPPKARKAKTTPKKQPSKAKAPPKIPTLSPEQEGNCDRNHWIV</sequence>
<evidence type="ECO:0000313" key="2">
    <source>
        <dbReference type="Proteomes" id="UP001165960"/>
    </source>
</evidence>
<protein>
    <submittedName>
        <fullName evidence="1">Uncharacterized protein</fullName>
    </submittedName>
</protein>
<organism evidence="1 2">
    <name type="scientific">Entomophthora muscae</name>
    <dbReference type="NCBI Taxonomy" id="34485"/>
    <lineage>
        <taxon>Eukaryota</taxon>
        <taxon>Fungi</taxon>
        <taxon>Fungi incertae sedis</taxon>
        <taxon>Zoopagomycota</taxon>
        <taxon>Entomophthoromycotina</taxon>
        <taxon>Entomophthoromycetes</taxon>
        <taxon>Entomophthorales</taxon>
        <taxon>Entomophthoraceae</taxon>
        <taxon>Entomophthora</taxon>
    </lineage>
</organism>
<dbReference type="EMBL" id="QTSX02000061">
    <property type="protein sequence ID" value="KAJ9089179.1"/>
    <property type="molecule type" value="Genomic_DNA"/>
</dbReference>
<evidence type="ECO:0000313" key="1">
    <source>
        <dbReference type="EMBL" id="KAJ9089179.1"/>
    </source>
</evidence>